<name>A0A1J0RD94_9TRYP</name>
<feature type="compositionally biased region" description="Basic and acidic residues" evidence="10">
    <location>
        <begin position="221"/>
        <end position="237"/>
    </location>
</feature>
<evidence type="ECO:0000256" key="6">
    <source>
        <dbReference type="ARBA" id="ARBA00023136"/>
    </source>
</evidence>
<evidence type="ECO:0000256" key="2">
    <source>
        <dbReference type="ARBA" id="ARBA00004609"/>
    </source>
</evidence>
<keyword evidence="8" id="KW-0449">Lipoprotein</keyword>
<evidence type="ECO:0000256" key="7">
    <source>
        <dbReference type="ARBA" id="ARBA00023180"/>
    </source>
</evidence>
<evidence type="ECO:0000256" key="4">
    <source>
        <dbReference type="ARBA" id="ARBA00022622"/>
    </source>
</evidence>
<proteinExistence type="predicted"/>
<evidence type="ECO:0000256" key="5">
    <source>
        <dbReference type="ARBA" id="ARBA00022729"/>
    </source>
</evidence>
<evidence type="ECO:0000259" key="11">
    <source>
        <dbReference type="Pfam" id="PF13206"/>
    </source>
</evidence>
<keyword evidence="7" id="KW-0325">Glycoprotein</keyword>
<evidence type="ECO:0000256" key="9">
    <source>
        <dbReference type="SAM" id="Coils"/>
    </source>
</evidence>
<dbReference type="Pfam" id="PF13206">
    <property type="entry name" value="VSG_B"/>
    <property type="match status" value="1"/>
</dbReference>
<organism evidence="12">
    <name type="scientific">Trypanosoma brucei</name>
    <dbReference type="NCBI Taxonomy" id="5691"/>
    <lineage>
        <taxon>Eukaryota</taxon>
        <taxon>Discoba</taxon>
        <taxon>Euglenozoa</taxon>
        <taxon>Kinetoplastea</taxon>
        <taxon>Metakinetoplastina</taxon>
        <taxon>Trypanosomatida</taxon>
        <taxon>Trypanosomatidae</taxon>
        <taxon>Trypanosoma</taxon>
    </lineage>
</organism>
<dbReference type="AlphaFoldDB" id="A0A1J0RD94"/>
<dbReference type="GO" id="GO:0098552">
    <property type="term" value="C:side of membrane"/>
    <property type="evidence" value="ECO:0007669"/>
    <property type="project" value="UniProtKB-KW"/>
</dbReference>
<protein>
    <submittedName>
        <fullName evidence="12">Variant surface glycoprotein 1125.5719</fullName>
    </submittedName>
</protein>
<dbReference type="VEuPathDB" id="TriTrypDB:Tb427_000337600"/>
<feature type="domain" description="Trypanosome variant surface glycoprotein B-type N-terminal" evidence="11">
    <location>
        <begin position="3"/>
        <end position="164"/>
    </location>
</feature>
<dbReference type="InterPro" id="IPR025932">
    <property type="entry name" value="Trypano_VSG_B_N_dom"/>
</dbReference>
<comment type="subcellular location">
    <subcellularLocation>
        <location evidence="2">Cell membrane</location>
        <topology evidence="2">Lipid-anchor</topology>
        <topology evidence="2">GPI-anchor</topology>
    </subcellularLocation>
</comment>
<dbReference type="SUPFAM" id="SSF118251">
    <property type="entry name" value="Variant surface glycoprotein MITAT 1.2, VSG 221, C-terminal domain"/>
    <property type="match status" value="1"/>
</dbReference>
<keyword evidence="9" id="KW-0175">Coiled coil</keyword>
<sequence>MTTTKTVTCGTGDGAKEGQSLGMDMLCLCETGTTTECLGAPGKEVLSSANLVAGILTQLEGKCPALPETADAVAAAEGALNVLKSRIGAQVAVDAAGNVLLGKKSTSKCQGTDAACVNYKSYYAQGKQGMESIPWVQKLRSAIKHAKEMRRITQEKSQQAATIKQLKLKVVAEFAREFKADDSLTQYKHVTPAAGAKQEKNQCSKYDKNKTCTADNNCKWEGKNETDGTCKPKEGEKQTNTATGAGDGAKCTGTSQSC</sequence>
<keyword evidence="3" id="KW-1003">Cell membrane</keyword>
<dbReference type="EMBL" id="KX701802">
    <property type="protein sequence ID" value="APD75758.1"/>
    <property type="molecule type" value="Genomic_DNA"/>
</dbReference>
<comment type="function">
    <text evidence="1">VSG forms a coat on the surface of the parasite. The trypanosome evades the immune response of the host by expressing a series of antigenically distinct VSGs from an estimated 1000 VSG genes.</text>
</comment>
<evidence type="ECO:0000256" key="8">
    <source>
        <dbReference type="ARBA" id="ARBA00023288"/>
    </source>
</evidence>
<reference evidence="12" key="1">
    <citation type="submission" date="2016-08" db="EMBL/GenBank/DDBJ databases">
        <title>VSG repertoire of Trypanosoma brucei EATRO 1125.</title>
        <authorList>
            <person name="Cross G.A."/>
        </authorList>
    </citation>
    <scope>NUCLEOTIDE SEQUENCE</scope>
    <source>
        <strain evidence="12">EATRO 1125</strain>
    </source>
</reference>
<evidence type="ECO:0000256" key="3">
    <source>
        <dbReference type="ARBA" id="ARBA00022475"/>
    </source>
</evidence>
<evidence type="ECO:0000256" key="1">
    <source>
        <dbReference type="ARBA" id="ARBA00002523"/>
    </source>
</evidence>
<feature type="region of interest" description="Disordered" evidence="10">
    <location>
        <begin position="221"/>
        <end position="258"/>
    </location>
</feature>
<keyword evidence="4" id="KW-0336">GPI-anchor</keyword>
<evidence type="ECO:0000313" key="12">
    <source>
        <dbReference type="EMBL" id="APD75758.1"/>
    </source>
</evidence>
<keyword evidence="6" id="KW-0472">Membrane</keyword>
<dbReference type="InterPro" id="IPR027446">
    <property type="entry name" value="VSG_C_dom_sf"/>
</dbReference>
<keyword evidence="5" id="KW-0732">Signal</keyword>
<accession>A0A1J0RD94</accession>
<feature type="coiled-coil region" evidence="9">
    <location>
        <begin position="136"/>
        <end position="169"/>
    </location>
</feature>
<evidence type="ECO:0000256" key="10">
    <source>
        <dbReference type="SAM" id="MobiDB-lite"/>
    </source>
</evidence>
<dbReference type="GO" id="GO:0005886">
    <property type="term" value="C:plasma membrane"/>
    <property type="evidence" value="ECO:0007669"/>
    <property type="project" value="UniProtKB-SubCell"/>
</dbReference>